<dbReference type="EMBL" id="LT629701">
    <property type="protein sequence ID" value="SDM71960.1"/>
    <property type="molecule type" value="Genomic_DNA"/>
</dbReference>
<proteinExistence type="predicted"/>
<protein>
    <submittedName>
        <fullName evidence="1">Uncharacterized protein</fullName>
    </submittedName>
</protein>
<evidence type="ECO:0000313" key="1">
    <source>
        <dbReference type="EMBL" id="SDM71960.1"/>
    </source>
</evidence>
<evidence type="ECO:0000313" key="2">
    <source>
        <dbReference type="Proteomes" id="UP000183376"/>
    </source>
</evidence>
<organism evidence="1 2">
    <name type="scientific">Allokutzneria albata</name>
    <name type="common">Kibdelosporangium albatum</name>
    <dbReference type="NCBI Taxonomy" id="211114"/>
    <lineage>
        <taxon>Bacteria</taxon>
        <taxon>Bacillati</taxon>
        <taxon>Actinomycetota</taxon>
        <taxon>Actinomycetes</taxon>
        <taxon>Pseudonocardiales</taxon>
        <taxon>Pseudonocardiaceae</taxon>
        <taxon>Allokutzneria</taxon>
    </lineage>
</organism>
<accession>A0A1G9VIM3</accession>
<dbReference type="Proteomes" id="UP000183376">
    <property type="component" value="Chromosome I"/>
</dbReference>
<gene>
    <name evidence="1" type="ORF">SAMN04489726_3058</name>
</gene>
<name>A0A1G9VIM3_ALLAB</name>
<reference evidence="1 2" key="1">
    <citation type="submission" date="2016-10" db="EMBL/GenBank/DDBJ databases">
        <authorList>
            <person name="de Groot N.N."/>
        </authorList>
    </citation>
    <scope>NUCLEOTIDE SEQUENCE [LARGE SCALE GENOMIC DNA]</scope>
    <source>
        <strain evidence="1 2">DSM 44149</strain>
    </source>
</reference>
<dbReference type="RefSeq" id="WP_156050907.1">
    <property type="nucleotide sequence ID" value="NZ_JOEF01000007.1"/>
</dbReference>
<dbReference type="AlphaFoldDB" id="A0A1G9VIM3"/>
<keyword evidence="2" id="KW-1185">Reference proteome</keyword>
<sequence length="48" mass="5261">MDLPDVRSVEAAAARLREVIDVDGLSYPPHETDGFFVFGPEAEVQSQV</sequence>